<evidence type="ECO:0000256" key="1">
    <source>
        <dbReference type="SAM" id="Phobius"/>
    </source>
</evidence>
<keyword evidence="1" id="KW-1133">Transmembrane helix</keyword>
<gene>
    <name evidence="2" type="ORF">Q757_01495</name>
</gene>
<name>A0ABR4XS77_9LACO</name>
<keyword evidence="1" id="KW-0472">Membrane</keyword>
<accession>A0ABR4XS77</accession>
<feature type="transmembrane region" description="Helical" evidence="1">
    <location>
        <begin position="41"/>
        <end position="61"/>
    </location>
</feature>
<sequence length="395" mass="44781">MGSSFGSLSFLIRAVWTYANEYFSYKKKDSGRTMKPSLTGAIIMAFSGVRGAIALAAVLSIQTVSGRSFPRYSFIVFIAAVVVIFSLILAAIMLPLLANRTNGKLDLPKDVQLLDEETDFTENEEARNLKRKPNYLDENSARIFQLQSGIQELKLHLHDAGFTEKSFDGSQSAARDLIFQRQQQINDLQLAGGSKEAAELARREEEFYTVALKAEKSAVEKMYRQHKMSDPVYRANMRGINWSFRDVGHHRSLSFQSFLRIIRHGLLYIELKFSRIDDKQAKKERFLVHRVRAKSAIKGLTNYLDDIDLNSLDRIAAYNVIVNYRSWLAKIKAGKNFNKNYNSSKISLSLAALTAEREAVRRLISEKKISDQTGIKLLQDINYAETSVLTVGDDR</sequence>
<keyword evidence="1" id="KW-0812">Transmembrane</keyword>
<keyword evidence="3" id="KW-1185">Reference proteome</keyword>
<protein>
    <recommendedName>
        <fullName evidence="4">Cation/H+ exchanger domain-containing protein</fullName>
    </recommendedName>
</protein>
<feature type="transmembrane region" description="Helical" evidence="1">
    <location>
        <begin position="73"/>
        <end position="98"/>
    </location>
</feature>
<comment type="caution">
    <text evidence="2">The sequence shown here is derived from an EMBL/GenBank/DDBJ whole genome shotgun (WGS) entry which is preliminary data.</text>
</comment>
<evidence type="ECO:0000313" key="2">
    <source>
        <dbReference type="EMBL" id="KGO32349.1"/>
    </source>
</evidence>
<dbReference type="Proteomes" id="UP000030023">
    <property type="component" value="Unassembled WGS sequence"/>
</dbReference>
<proteinExistence type="predicted"/>
<evidence type="ECO:0008006" key="4">
    <source>
        <dbReference type="Google" id="ProtNLM"/>
    </source>
</evidence>
<dbReference type="EMBL" id="AXCV01000034">
    <property type="protein sequence ID" value="KGO32349.1"/>
    <property type="molecule type" value="Genomic_DNA"/>
</dbReference>
<evidence type="ECO:0000313" key="3">
    <source>
        <dbReference type="Proteomes" id="UP000030023"/>
    </source>
</evidence>
<reference evidence="2 3" key="1">
    <citation type="journal article" date="2014" name="Antonie Van Leeuwenhoek">
        <title>Oenococcus alcoholitolerans sp. nov., a lactic acid bacteria isolated from cachaca and ethanol fermentation processes.</title>
        <authorList>
            <person name="Badotti F."/>
            <person name="Moreira A.P."/>
            <person name="Tonon L.A."/>
            <person name="de Lucena B.T."/>
            <person name="Gomes Fde C."/>
            <person name="Kruger R."/>
            <person name="Thompson C.C."/>
            <person name="de Morais M.A.Jr."/>
            <person name="Rosa C.A."/>
            <person name="Thompson F.L."/>
        </authorList>
    </citation>
    <scope>NUCLEOTIDE SEQUENCE [LARGE SCALE GENOMIC DNA]</scope>
    <source>
        <strain evidence="2 3">UFRJ-M7.2.18</strain>
    </source>
</reference>
<organism evidence="2 3">
    <name type="scientific">Oenococcus alcoholitolerans</name>
    <dbReference type="NCBI Taxonomy" id="931074"/>
    <lineage>
        <taxon>Bacteria</taxon>
        <taxon>Bacillati</taxon>
        <taxon>Bacillota</taxon>
        <taxon>Bacilli</taxon>
        <taxon>Lactobacillales</taxon>
        <taxon>Lactobacillaceae</taxon>
        <taxon>Oenococcus</taxon>
    </lineage>
</organism>